<dbReference type="PANTHER" id="PTHR33164:SF43">
    <property type="entry name" value="HTH-TYPE TRANSCRIPTIONAL REPRESSOR YETL"/>
    <property type="match status" value="1"/>
</dbReference>
<reference evidence="3" key="1">
    <citation type="journal article" date="2019" name="Int. J. Syst. Evol. Microbiol.">
        <title>The Global Catalogue of Microorganisms (GCM) 10K type strain sequencing project: providing services to taxonomists for standard genome sequencing and annotation.</title>
        <authorList>
            <consortium name="The Broad Institute Genomics Platform"/>
            <consortium name="The Broad Institute Genome Sequencing Center for Infectious Disease"/>
            <person name="Wu L."/>
            <person name="Ma J."/>
        </authorList>
    </citation>
    <scope>NUCLEOTIDE SEQUENCE [LARGE SCALE GENOMIC DNA]</scope>
    <source>
        <strain evidence="3">CGMCC 1.12664</strain>
    </source>
</reference>
<dbReference type="PANTHER" id="PTHR33164">
    <property type="entry name" value="TRANSCRIPTIONAL REGULATOR, MARR FAMILY"/>
    <property type="match status" value="1"/>
</dbReference>
<protein>
    <submittedName>
        <fullName evidence="2">MarR family transcriptional regulator</fullName>
    </submittedName>
</protein>
<dbReference type="RefSeq" id="WP_229737387.1">
    <property type="nucleotide sequence ID" value="NZ_BMFJ01000001.1"/>
</dbReference>
<keyword evidence="3" id="KW-1185">Reference proteome</keyword>
<dbReference type="SMART" id="SM00347">
    <property type="entry name" value="HTH_MARR"/>
    <property type="match status" value="1"/>
</dbReference>
<accession>A0A916ZVG2</accession>
<dbReference type="PRINTS" id="PR00598">
    <property type="entry name" value="HTHMARR"/>
</dbReference>
<dbReference type="InterPro" id="IPR036390">
    <property type="entry name" value="WH_DNA-bd_sf"/>
</dbReference>
<evidence type="ECO:0000313" key="2">
    <source>
        <dbReference type="EMBL" id="GGE15944.1"/>
    </source>
</evidence>
<feature type="domain" description="HTH marR-type" evidence="1">
    <location>
        <begin position="1"/>
        <end position="153"/>
    </location>
</feature>
<evidence type="ECO:0000313" key="3">
    <source>
        <dbReference type="Proteomes" id="UP000612855"/>
    </source>
</evidence>
<dbReference type="AlphaFoldDB" id="A0A916ZVG2"/>
<dbReference type="PROSITE" id="PS50995">
    <property type="entry name" value="HTH_MARR_2"/>
    <property type="match status" value="1"/>
</dbReference>
<dbReference type="EMBL" id="BMFJ01000001">
    <property type="protein sequence ID" value="GGE15944.1"/>
    <property type="molecule type" value="Genomic_DNA"/>
</dbReference>
<dbReference type="InterPro" id="IPR039422">
    <property type="entry name" value="MarR/SlyA-like"/>
</dbReference>
<comment type="caution">
    <text evidence="2">The sequence shown here is derived from an EMBL/GenBank/DDBJ whole genome shotgun (WGS) entry which is preliminary data.</text>
</comment>
<dbReference type="Proteomes" id="UP000612855">
    <property type="component" value="Unassembled WGS sequence"/>
</dbReference>
<gene>
    <name evidence="2" type="ORF">GCM10011360_00920</name>
</gene>
<dbReference type="GO" id="GO:0006950">
    <property type="term" value="P:response to stress"/>
    <property type="evidence" value="ECO:0007669"/>
    <property type="project" value="TreeGrafter"/>
</dbReference>
<dbReference type="GO" id="GO:0003700">
    <property type="term" value="F:DNA-binding transcription factor activity"/>
    <property type="evidence" value="ECO:0007669"/>
    <property type="project" value="InterPro"/>
</dbReference>
<dbReference type="InterPro" id="IPR036388">
    <property type="entry name" value="WH-like_DNA-bd_sf"/>
</dbReference>
<dbReference type="SUPFAM" id="SSF46785">
    <property type="entry name" value="Winged helix' DNA-binding domain"/>
    <property type="match status" value="1"/>
</dbReference>
<proteinExistence type="predicted"/>
<dbReference type="Pfam" id="PF12802">
    <property type="entry name" value="MarR_2"/>
    <property type="match status" value="1"/>
</dbReference>
<evidence type="ECO:0000259" key="1">
    <source>
        <dbReference type="PROSITE" id="PS50995"/>
    </source>
</evidence>
<name>A0A916ZVG2_9RHOB</name>
<sequence>MSRMSREDQPVAEVVDLGPLASSLGFLFRMGQIEVFDMFYDTVGRLGLKPGEFSVLWAVHLNPGVRQGAVAETLRIKPAHMTKLIRSFESQGLIARHIPAEDRRGIELRLTDLGEAFVNDNAQAFFSYARQEANRLTPEEAAQLIALLQKFTRLGGTP</sequence>
<organism evidence="2 3">
    <name type="scientific">Primorskyibacter flagellatus</name>
    <dbReference type="NCBI Taxonomy" id="1387277"/>
    <lineage>
        <taxon>Bacteria</taxon>
        <taxon>Pseudomonadati</taxon>
        <taxon>Pseudomonadota</taxon>
        <taxon>Alphaproteobacteria</taxon>
        <taxon>Rhodobacterales</taxon>
        <taxon>Roseobacteraceae</taxon>
        <taxon>Primorskyibacter</taxon>
    </lineage>
</organism>
<dbReference type="InterPro" id="IPR000835">
    <property type="entry name" value="HTH_MarR-typ"/>
</dbReference>
<dbReference type="Gene3D" id="1.10.10.10">
    <property type="entry name" value="Winged helix-like DNA-binding domain superfamily/Winged helix DNA-binding domain"/>
    <property type="match status" value="1"/>
</dbReference>